<dbReference type="Pfam" id="PF04453">
    <property type="entry name" value="LptD"/>
    <property type="match status" value="1"/>
</dbReference>
<dbReference type="PANTHER" id="PTHR30189">
    <property type="entry name" value="LPS-ASSEMBLY PROTEIN"/>
    <property type="match status" value="1"/>
</dbReference>
<evidence type="ECO:0000313" key="6">
    <source>
        <dbReference type="EMBL" id="KKM95632.1"/>
    </source>
</evidence>
<dbReference type="GO" id="GO:0009279">
    <property type="term" value="C:cell outer membrane"/>
    <property type="evidence" value="ECO:0007669"/>
    <property type="project" value="InterPro"/>
</dbReference>
<proteinExistence type="inferred from homology"/>
<dbReference type="Pfam" id="PF03968">
    <property type="entry name" value="LptD_N"/>
    <property type="match status" value="1"/>
</dbReference>
<sequence>MSKTWGILMLSVVSAPSLAETELAHNLCGISMQTRAWQPLEGLNLGEVDIQADDVELLGTQSAEFTGNVDINTLKMSLSAQTALIDKQRGLLNATGPITYQDYVSKVNSTGLNADLNNSEVSLLGADYSLTEQQGKGGAEKLTVNQSGLLLMNASFTTCPSDTPVWEIEADEINLSREEGWGETYNAVLRILDTPVLYLPYFTFPLDERRKSGLLTPTISSSDKYGLETITPYYLNIAPNFDATITPRYMSNKGLQLQTEFRYLTEQHEGLVGIEYLDSDDSEPDLNERYMFHWQQQSYLGENWRANVDVTNVSDDNYITDLSSNYASKTDTQLYRTGSLTHLGETWRTDIKVQNFEVLGDHLESYTAIPQVNFTQTAPWRFDNFDFSVSGEISHFTNDSSEVAIDSATRVHVEPKARYNYATHAWSFLSEVSLLQTNYKQSGNLTGTQYSDTVSRTIPKVRLYSQLNFERDASYFFEGGVQTLEPQIQYLYTPNKDQSDIGLFDTTKLQDDYYGLFRDVRFSGVDRIAAANQFTLGATTRLFDKKQEEVFNFSAGQIFYLSDDAKPTEQGLNSDTNYNALFAAQTMLHWHRRWYLAGGIQYDTDGKQMVQSNVTLDYKGDNNQLVQLNHRYANDVSGNTIEQAGVFTSIPISDEWQFIASYHRDLENNRSIEVLSGLQYESCCWAIQITGHRQIETDLNQSIGQEQATFDSGISLNFVLKGLGSKSRYDAQKLLQQGIFGYRRPYFLSN</sequence>
<dbReference type="GO" id="GO:1990351">
    <property type="term" value="C:transporter complex"/>
    <property type="evidence" value="ECO:0007669"/>
    <property type="project" value="TreeGrafter"/>
</dbReference>
<protein>
    <recommendedName>
        <fullName evidence="7">LPS-assembly protein LptD</fullName>
    </recommendedName>
</protein>
<dbReference type="InterPro" id="IPR050218">
    <property type="entry name" value="LptD"/>
</dbReference>
<keyword evidence="2" id="KW-0472">Membrane</keyword>
<evidence type="ECO:0000256" key="2">
    <source>
        <dbReference type="ARBA" id="ARBA00023136"/>
    </source>
</evidence>
<evidence type="ECO:0000256" key="3">
    <source>
        <dbReference type="ARBA" id="ARBA00023237"/>
    </source>
</evidence>
<gene>
    <name evidence="6" type="ORF">LCGC14_1186270</name>
</gene>
<dbReference type="GO" id="GO:0015920">
    <property type="term" value="P:lipopolysaccharide transport"/>
    <property type="evidence" value="ECO:0007669"/>
    <property type="project" value="InterPro"/>
</dbReference>
<dbReference type="InterPro" id="IPR005653">
    <property type="entry name" value="OstA-like_N"/>
</dbReference>
<feature type="domain" description="LptD C-terminal" evidence="5">
    <location>
        <begin position="287"/>
        <end position="656"/>
    </location>
</feature>
<dbReference type="GO" id="GO:0043165">
    <property type="term" value="P:Gram-negative-bacterium-type cell outer membrane assembly"/>
    <property type="evidence" value="ECO:0007669"/>
    <property type="project" value="InterPro"/>
</dbReference>
<organism evidence="6">
    <name type="scientific">marine sediment metagenome</name>
    <dbReference type="NCBI Taxonomy" id="412755"/>
    <lineage>
        <taxon>unclassified sequences</taxon>
        <taxon>metagenomes</taxon>
        <taxon>ecological metagenomes</taxon>
    </lineage>
</organism>
<comment type="caution">
    <text evidence="6">The sequence shown here is derived from an EMBL/GenBank/DDBJ whole genome shotgun (WGS) entry which is preliminary data.</text>
</comment>
<evidence type="ECO:0008006" key="7">
    <source>
        <dbReference type="Google" id="ProtNLM"/>
    </source>
</evidence>
<name>A0A0F9PR58_9ZZZZ</name>
<dbReference type="PANTHER" id="PTHR30189:SF1">
    <property type="entry name" value="LPS-ASSEMBLY PROTEIN LPTD"/>
    <property type="match status" value="1"/>
</dbReference>
<dbReference type="InterPro" id="IPR020889">
    <property type="entry name" value="LipoPS_assembly_LptD"/>
</dbReference>
<evidence type="ECO:0000259" key="4">
    <source>
        <dbReference type="Pfam" id="PF03968"/>
    </source>
</evidence>
<keyword evidence="3" id="KW-0998">Cell outer membrane</keyword>
<dbReference type="InterPro" id="IPR007543">
    <property type="entry name" value="LptD_C"/>
</dbReference>
<dbReference type="HAMAP" id="MF_01411">
    <property type="entry name" value="LPS_assembly_LptD"/>
    <property type="match status" value="1"/>
</dbReference>
<dbReference type="AlphaFoldDB" id="A0A0F9PR58"/>
<accession>A0A0F9PR58</accession>
<evidence type="ECO:0000256" key="1">
    <source>
        <dbReference type="ARBA" id="ARBA00022729"/>
    </source>
</evidence>
<dbReference type="EMBL" id="LAZR01005982">
    <property type="protein sequence ID" value="KKM95632.1"/>
    <property type="molecule type" value="Genomic_DNA"/>
</dbReference>
<feature type="domain" description="Organic solvent tolerance-like N-terminal" evidence="4">
    <location>
        <begin position="50"/>
        <end position="180"/>
    </location>
</feature>
<reference evidence="6" key="1">
    <citation type="journal article" date="2015" name="Nature">
        <title>Complex archaea that bridge the gap between prokaryotes and eukaryotes.</title>
        <authorList>
            <person name="Spang A."/>
            <person name="Saw J.H."/>
            <person name="Jorgensen S.L."/>
            <person name="Zaremba-Niedzwiedzka K."/>
            <person name="Martijn J."/>
            <person name="Lind A.E."/>
            <person name="van Eijk R."/>
            <person name="Schleper C."/>
            <person name="Guy L."/>
            <person name="Ettema T.J."/>
        </authorList>
    </citation>
    <scope>NUCLEOTIDE SEQUENCE</scope>
</reference>
<evidence type="ECO:0000259" key="5">
    <source>
        <dbReference type="Pfam" id="PF04453"/>
    </source>
</evidence>
<keyword evidence="1" id="KW-0732">Signal</keyword>